<dbReference type="PANTHER" id="PTHR30055:SF146">
    <property type="entry name" value="HTH-TYPE TRANSCRIPTIONAL DUAL REGULATOR CECR"/>
    <property type="match status" value="1"/>
</dbReference>
<feature type="compositionally biased region" description="Basic and acidic residues" evidence="3">
    <location>
        <begin position="324"/>
        <end position="342"/>
    </location>
</feature>
<feature type="region of interest" description="Disordered" evidence="3">
    <location>
        <begin position="463"/>
        <end position="495"/>
    </location>
</feature>
<evidence type="ECO:0000256" key="1">
    <source>
        <dbReference type="ARBA" id="ARBA00004123"/>
    </source>
</evidence>
<dbReference type="PANTHER" id="PTHR30055">
    <property type="entry name" value="HTH-TYPE TRANSCRIPTIONAL REGULATOR RUTR"/>
    <property type="match status" value="1"/>
</dbReference>
<dbReference type="InterPro" id="IPR001647">
    <property type="entry name" value="HTH_TetR"/>
</dbReference>
<feature type="compositionally biased region" description="Basic residues" evidence="3">
    <location>
        <begin position="61"/>
        <end position="75"/>
    </location>
</feature>
<dbReference type="InterPro" id="IPR039536">
    <property type="entry name" value="TetR_C_Proteobacteria"/>
</dbReference>
<dbReference type="GO" id="GO:0003700">
    <property type="term" value="F:DNA-binding transcription factor activity"/>
    <property type="evidence" value="ECO:0007669"/>
    <property type="project" value="TreeGrafter"/>
</dbReference>
<accession>A0A0N4ZIX0</accession>
<feature type="compositionally biased region" description="Low complexity" evidence="3">
    <location>
        <begin position="187"/>
        <end position="196"/>
    </location>
</feature>
<protein>
    <submittedName>
        <fullName evidence="6">HTH tetR-type domain-containing protein</fullName>
    </submittedName>
</protein>
<proteinExistence type="predicted"/>
<dbReference type="AlphaFoldDB" id="A0A0N4ZIX0"/>
<feature type="compositionally biased region" description="Basic residues" evidence="3">
    <location>
        <begin position="675"/>
        <end position="695"/>
    </location>
</feature>
<organism evidence="5 6">
    <name type="scientific">Parastrongyloides trichosuri</name>
    <name type="common">Possum-specific nematode worm</name>
    <dbReference type="NCBI Taxonomy" id="131310"/>
    <lineage>
        <taxon>Eukaryota</taxon>
        <taxon>Metazoa</taxon>
        <taxon>Ecdysozoa</taxon>
        <taxon>Nematoda</taxon>
        <taxon>Chromadorea</taxon>
        <taxon>Rhabditida</taxon>
        <taxon>Tylenchina</taxon>
        <taxon>Panagrolaimomorpha</taxon>
        <taxon>Strongyloidoidea</taxon>
        <taxon>Strongyloididae</taxon>
        <taxon>Parastrongyloides</taxon>
    </lineage>
</organism>
<feature type="compositionally biased region" description="Basic and acidic residues" evidence="3">
    <location>
        <begin position="200"/>
        <end position="213"/>
    </location>
</feature>
<feature type="compositionally biased region" description="Basic residues" evidence="3">
    <location>
        <begin position="726"/>
        <end position="735"/>
    </location>
</feature>
<feature type="region of interest" description="Disordered" evidence="3">
    <location>
        <begin position="40"/>
        <end position="409"/>
    </location>
</feature>
<feature type="compositionally biased region" description="Basic residues" evidence="3">
    <location>
        <begin position="127"/>
        <end position="136"/>
    </location>
</feature>
<dbReference type="GO" id="GO:0000976">
    <property type="term" value="F:transcription cis-regulatory region binding"/>
    <property type="evidence" value="ECO:0007669"/>
    <property type="project" value="TreeGrafter"/>
</dbReference>
<dbReference type="Pfam" id="PF14246">
    <property type="entry name" value="TetR_C_7"/>
    <property type="match status" value="1"/>
</dbReference>
<dbReference type="GO" id="GO:0005634">
    <property type="term" value="C:nucleus"/>
    <property type="evidence" value="ECO:0007669"/>
    <property type="project" value="UniProtKB-SubCell"/>
</dbReference>
<dbReference type="PRINTS" id="PR00455">
    <property type="entry name" value="HTHTETR"/>
</dbReference>
<evidence type="ECO:0000313" key="5">
    <source>
        <dbReference type="Proteomes" id="UP000038045"/>
    </source>
</evidence>
<dbReference type="InterPro" id="IPR009057">
    <property type="entry name" value="Homeodomain-like_sf"/>
</dbReference>
<dbReference type="Pfam" id="PF00440">
    <property type="entry name" value="TetR_N"/>
    <property type="match status" value="1"/>
</dbReference>
<dbReference type="Gene3D" id="1.10.357.10">
    <property type="entry name" value="Tetracycline Repressor, domain 2"/>
    <property type="match status" value="1"/>
</dbReference>
<dbReference type="InterPro" id="IPR050109">
    <property type="entry name" value="HTH-type_TetR-like_transc_reg"/>
</dbReference>
<feature type="region of interest" description="Disordered" evidence="3">
    <location>
        <begin position="508"/>
        <end position="618"/>
    </location>
</feature>
<name>A0A0N4ZIX0_PARTI</name>
<dbReference type="WBParaSite" id="PTRK_0000788400.1">
    <property type="protein sequence ID" value="PTRK_0000788400.1"/>
    <property type="gene ID" value="PTRK_0000788400"/>
</dbReference>
<dbReference type="PROSITE" id="PS50977">
    <property type="entry name" value="HTH_TETR_2"/>
    <property type="match status" value="1"/>
</dbReference>
<reference evidence="6" key="1">
    <citation type="submission" date="2017-02" db="UniProtKB">
        <authorList>
            <consortium name="WormBaseParasite"/>
        </authorList>
    </citation>
    <scope>IDENTIFICATION</scope>
</reference>
<keyword evidence="5" id="KW-1185">Reference proteome</keyword>
<comment type="subcellular location">
    <subcellularLocation>
        <location evidence="1">Nucleus</location>
    </subcellularLocation>
</comment>
<dbReference type="Gene3D" id="1.10.10.60">
    <property type="entry name" value="Homeodomain-like"/>
    <property type="match status" value="1"/>
</dbReference>
<feature type="region of interest" description="Disordered" evidence="3">
    <location>
        <begin position="657"/>
        <end position="807"/>
    </location>
</feature>
<feature type="compositionally biased region" description="Basic and acidic residues" evidence="3">
    <location>
        <begin position="696"/>
        <end position="708"/>
    </location>
</feature>
<feature type="domain" description="HTH tetR-type" evidence="4">
    <location>
        <begin position="847"/>
        <end position="906"/>
    </location>
</feature>
<feature type="compositionally biased region" description="Basic and acidic residues" evidence="3">
    <location>
        <begin position="738"/>
        <end position="769"/>
    </location>
</feature>
<dbReference type="SUPFAM" id="SSF46689">
    <property type="entry name" value="Homeodomain-like"/>
    <property type="match status" value="1"/>
</dbReference>
<feature type="compositionally biased region" description="Basic and acidic residues" evidence="3">
    <location>
        <begin position="465"/>
        <end position="495"/>
    </location>
</feature>
<evidence type="ECO:0000313" key="6">
    <source>
        <dbReference type="WBParaSite" id="PTRK_0000788400.1"/>
    </source>
</evidence>
<feature type="region of interest" description="Disordered" evidence="3">
    <location>
        <begin position="1"/>
        <end position="22"/>
    </location>
</feature>
<evidence type="ECO:0000256" key="3">
    <source>
        <dbReference type="SAM" id="MobiDB-lite"/>
    </source>
</evidence>
<keyword evidence="2" id="KW-0238">DNA-binding</keyword>
<feature type="compositionally biased region" description="Basic residues" evidence="3">
    <location>
        <begin position="248"/>
        <end position="259"/>
    </location>
</feature>
<feature type="compositionally biased region" description="Basic residues" evidence="3">
    <location>
        <begin position="563"/>
        <end position="580"/>
    </location>
</feature>
<evidence type="ECO:0000256" key="2">
    <source>
        <dbReference type="ARBA" id="ARBA00023125"/>
    </source>
</evidence>
<dbReference type="Proteomes" id="UP000038045">
    <property type="component" value="Unplaced"/>
</dbReference>
<feature type="compositionally biased region" description="Basic residues" evidence="3">
    <location>
        <begin position="86"/>
        <end position="107"/>
    </location>
</feature>
<feature type="compositionally biased region" description="Basic residues" evidence="3">
    <location>
        <begin position="7"/>
        <end position="17"/>
    </location>
</feature>
<evidence type="ECO:0000259" key="4">
    <source>
        <dbReference type="PROSITE" id="PS50977"/>
    </source>
</evidence>
<sequence length="1036" mass="113246">MPPLRLPRARRQRRRRDTLRQKGAVRGCILDAAVHFTREIPSELSPHGPPRRAQEAPAPDRRRRRRPGPRRRRRGLVAGQTALGSHRQRLRPGGHRGRQPPHQRRGGRGPGQGQPARRGRSGAGPAGRRRRPRRPGPGRGQSGGPERRRGQCRRPRRAGAGDHRRPRRRRDPGPGPGQPGPRRGRPLRQVGRPGLGLAAAHRDPARHGRDRPRLGRPGPGRPDRRTARRRRPRLVPPAEPHGDPRPGGGRRRGARRARGSGRSGGRPTDVGGAAGAGLCGRQLQGDPGRAHAPGPGGRDQGRRLPRPVAAGPYRQLRPGHRLRVRPDPGRERHRQLHQDHPARPGPHRGRARRQGPADRPAPWPVGRGQGRSEEPGRRRLRRSRQPEPRPVTDAAARDDPPVGLSVAAMGHAKGVPRVLLRLPDHERHGRPVVLHRDDDRLPRAAGVCRRGDDPDRLRRGLHRLPAREAGDGQRHHGPDRDAGADRRPDPGRASDRMAQLALAVLHQRLSRRDRPVPGRALRPFRQGRPQSGQGLRLVGPDADGGLSDGPAVRAGGRRQGGLVRRRHDPAAQRRRRRLRSGLRLALAQLPQSDRRAARLRQPQLRGGGVDDLHRRRGPVRRHLPAAAVSGPGARLFGGRGGHHHGGLGAGHVRRRPHRRAAGAGGGCAHPDVRRLHAGRLGHVGRPRRHARRRGHAGHDRLAAGDDGHPAPAHGQERLGPGEPGAQRRRRLRPGHPQHLPDPEHRPAHGRADQRHRPDPSGGARHDGGHGRALRRLHRPPGLGDEGRLRPVAETGDDPGLRRRLRPAGHRLRLRGLPDPAVQARQTQRRRRFFGCPLMPRARGQIDEQKSQAILHAAASLFVEKGAKASMSEIARRAGVSKQTLYNRFATKTEIGRALAAQRSDAVTAPLTSGAEPEAVLAAIAETLISKICTGGKGAALRGMALASPEAPELARAVYDAGPGESVRRIAAWLKVQDEARRLSVPDPLAAAEMFTGMALGHGHLRSVLGLPHPDIADLPARAREVARRFVRAFAPE</sequence>